<evidence type="ECO:0000313" key="1">
    <source>
        <dbReference type="EMBL" id="DAE08427.1"/>
    </source>
</evidence>
<sequence>MGCLQRQFAINNELSFIIWKTDFWGKILFQMGALAPFPAIAGKSFIVEYRALARYECNEG</sequence>
<organism evidence="1">
    <name type="scientific">Siphoviridae sp. ctUcA20</name>
    <dbReference type="NCBI Taxonomy" id="2825528"/>
    <lineage>
        <taxon>Viruses</taxon>
        <taxon>Duplodnaviria</taxon>
        <taxon>Heunggongvirae</taxon>
        <taxon>Uroviricota</taxon>
        <taxon>Caudoviricetes</taxon>
    </lineage>
</organism>
<protein>
    <submittedName>
        <fullName evidence="1">Uncharacterized protein</fullName>
    </submittedName>
</protein>
<proteinExistence type="predicted"/>
<name>A0A8S5PPJ1_9CAUD</name>
<reference evidence="1" key="1">
    <citation type="journal article" date="2021" name="Proc. Natl. Acad. Sci. U.S.A.">
        <title>A Catalog of Tens of Thousands of Viruses from Human Metagenomes Reveals Hidden Associations with Chronic Diseases.</title>
        <authorList>
            <person name="Tisza M.J."/>
            <person name="Buck C.B."/>
        </authorList>
    </citation>
    <scope>NUCLEOTIDE SEQUENCE</scope>
    <source>
        <strain evidence="1">CtUcA20</strain>
    </source>
</reference>
<accession>A0A8S5PPJ1</accession>
<dbReference type="EMBL" id="BK015469">
    <property type="protein sequence ID" value="DAE08427.1"/>
    <property type="molecule type" value="Genomic_DNA"/>
</dbReference>